<reference evidence="2" key="2">
    <citation type="journal article" date="2023" name="IMA Fungus">
        <title>Comparative genomic study of the Penicillium genus elucidates a diverse pangenome and 15 lateral gene transfer events.</title>
        <authorList>
            <person name="Petersen C."/>
            <person name="Sorensen T."/>
            <person name="Nielsen M.R."/>
            <person name="Sondergaard T.E."/>
            <person name="Sorensen J.L."/>
            <person name="Fitzpatrick D.A."/>
            <person name="Frisvad J.C."/>
            <person name="Nielsen K.L."/>
        </authorList>
    </citation>
    <scope>NUCLEOTIDE SEQUENCE</scope>
    <source>
        <strain evidence="2">IBT 23319</strain>
    </source>
</reference>
<dbReference type="AlphaFoldDB" id="A0A9W9NMY1"/>
<dbReference type="RefSeq" id="XP_056496512.1">
    <property type="nucleotide sequence ID" value="XM_056649381.1"/>
</dbReference>
<dbReference type="GeneID" id="81388548"/>
<dbReference type="GO" id="GO:0004622">
    <property type="term" value="F:phosphatidylcholine lysophospholipase activity"/>
    <property type="evidence" value="ECO:0007669"/>
    <property type="project" value="TreeGrafter"/>
</dbReference>
<evidence type="ECO:0000259" key="1">
    <source>
        <dbReference type="Pfam" id="PF13472"/>
    </source>
</evidence>
<sequence>MSNSEHEGWRGFRIDEIEKKAKKSVQDLFPNIFLVNVGSNDCLQSFDIDRAGERMCQMIDFLWLACPQSTILLSTLLVSADKKVSSMVISVNAQIRALVETKSSERRKILLVDMYSPDGPDAQCLVDGIHPNNQGYEKMAILWLRGMQEASDGGFIDLTKYKYHVAQ</sequence>
<organism evidence="2 3">
    <name type="scientific">Penicillium citrinum</name>
    <dbReference type="NCBI Taxonomy" id="5077"/>
    <lineage>
        <taxon>Eukaryota</taxon>
        <taxon>Fungi</taxon>
        <taxon>Dikarya</taxon>
        <taxon>Ascomycota</taxon>
        <taxon>Pezizomycotina</taxon>
        <taxon>Eurotiomycetes</taxon>
        <taxon>Eurotiomycetidae</taxon>
        <taxon>Eurotiales</taxon>
        <taxon>Aspergillaceae</taxon>
        <taxon>Penicillium</taxon>
    </lineage>
</organism>
<gene>
    <name evidence="2" type="ORF">N7469_010476</name>
</gene>
<protein>
    <submittedName>
        <fullName evidence="2">SGNH hydrolase-type esterase domain-containing protein</fullName>
    </submittedName>
</protein>
<dbReference type="OrthoDB" id="6123at2759"/>
<dbReference type="Proteomes" id="UP001147733">
    <property type="component" value="Unassembled WGS sequence"/>
</dbReference>
<keyword evidence="2" id="KW-0378">Hydrolase</keyword>
<dbReference type="InterPro" id="IPR013830">
    <property type="entry name" value="SGNH_hydro"/>
</dbReference>
<dbReference type="EMBL" id="JAPQKT010000009">
    <property type="protein sequence ID" value="KAJ5221589.1"/>
    <property type="molecule type" value="Genomic_DNA"/>
</dbReference>
<feature type="domain" description="SGNH hydrolase-type esterase" evidence="1">
    <location>
        <begin position="7"/>
        <end position="137"/>
    </location>
</feature>
<comment type="caution">
    <text evidence="2">The sequence shown here is derived from an EMBL/GenBank/DDBJ whole genome shotgun (WGS) entry which is preliminary data.</text>
</comment>
<dbReference type="InterPro" id="IPR036514">
    <property type="entry name" value="SGNH_hydro_sf"/>
</dbReference>
<dbReference type="PANTHER" id="PTHR30383">
    <property type="entry name" value="THIOESTERASE 1/PROTEASE 1/LYSOPHOSPHOLIPASE L1"/>
    <property type="match status" value="1"/>
</dbReference>
<evidence type="ECO:0000313" key="3">
    <source>
        <dbReference type="Proteomes" id="UP001147733"/>
    </source>
</evidence>
<dbReference type="Gene3D" id="3.40.50.1110">
    <property type="entry name" value="SGNH hydrolase"/>
    <property type="match status" value="1"/>
</dbReference>
<proteinExistence type="predicted"/>
<reference evidence="2" key="1">
    <citation type="submission" date="2022-11" db="EMBL/GenBank/DDBJ databases">
        <authorList>
            <person name="Petersen C."/>
        </authorList>
    </citation>
    <scope>NUCLEOTIDE SEQUENCE</scope>
    <source>
        <strain evidence="2">IBT 23319</strain>
    </source>
</reference>
<name>A0A9W9NMY1_PENCI</name>
<dbReference type="InterPro" id="IPR051532">
    <property type="entry name" value="Ester_Hydrolysis_Enzymes"/>
</dbReference>
<dbReference type="PANTHER" id="PTHR30383:SF31">
    <property type="entry name" value="SGNH HYDROLASE-TYPE ESTERASE DOMAIN-CONTAINING PROTEIN-RELATED"/>
    <property type="match status" value="1"/>
</dbReference>
<keyword evidence="3" id="KW-1185">Reference proteome</keyword>
<dbReference type="CDD" id="cd01833">
    <property type="entry name" value="XynB_like"/>
    <property type="match status" value="1"/>
</dbReference>
<dbReference type="SUPFAM" id="SSF52266">
    <property type="entry name" value="SGNH hydrolase"/>
    <property type="match status" value="1"/>
</dbReference>
<accession>A0A9W9NMY1</accession>
<dbReference type="Pfam" id="PF13472">
    <property type="entry name" value="Lipase_GDSL_2"/>
    <property type="match status" value="1"/>
</dbReference>
<evidence type="ECO:0000313" key="2">
    <source>
        <dbReference type="EMBL" id="KAJ5221589.1"/>
    </source>
</evidence>